<feature type="domain" description="FAD-binding" evidence="6">
    <location>
        <begin position="31"/>
        <end position="375"/>
    </location>
</feature>
<dbReference type="Gene3D" id="3.50.50.60">
    <property type="entry name" value="FAD/NAD(P)-binding domain"/>
    <property type="match status" value="1"/>
</dbReference>
<dbReference type="InterPro" id="IPR036188">
    <property type="entry name" value="FAD/NAD-bd_sf"/>
</dbReference>
<gene>
    <name evidence="7" type="ORF">SERLADRAFT_418877</name>
</gene>
<reference evidence="8" key="1">
    <citation type="journal article" date="2011" name="Science">
        <title>The plant cell wall-decomposing machinery underlies the functional diversity of forest fungi.</title>
        <authorList>
            <person name="Eastwood D.C."/>
            <person name="Floudas D."/>
            <person name="Binder M."/>
            <person name="Majcherczyk A."/>
            <person name="Schneider P."/>
            <person name="Aerts A."/>
            <person name="Asiegbu F.O."/>
            <person name="Baker S.E."/>
            <person name="Barry K."/>
            <person name="Bendiksby M."/>
            <person name="Blumentritt M."/>
            <person name="Coutinho P.M."/>
            <person name="Cullen D."/>
            <person name="de Vries R.P."/>
            <person name="Gathman A."/>
            <person name="Goodell B."/>
            <person name="Henrissat B."/>
            <person name="Ihrmark K."/>
            <person name="Kauserud H."/>
            <person name="Kohler A."/>
            <person name="LaButti K."/>
            <person name="Lapidus A."/>
            <person name="Lavin J.L."/>
            <person name="Lee Y.-H."/>
            <person name="Lindquist E."/>
            <person name="Lilly W."/>
            <person name="Lucas S."/>
            <person name="Morin E."/>
            <person name="Murat C."/>
            <person name="Oguiza J.A."/>
            <person name="Park J."/>
            <person name="Pisabarro A.G."/>
            <person name="Riley R."/>
            <person name="Rosling A."/>
            <person name="Salamov A."/>
            <person name="Schmidt O."/>
            <person name="Schmutz J."/>
            <person name="Skrede I."/>
            <person name="Stenlid J."/>
            <person name="Wiebenga A."/>
            <person name="Xie X."/>
            <person name="Kuees U."/>
            <person name="Hibbett D.S."/>
            <person name="Hoffmeister D."/>
            <person name="Hoegberg N."/>
            <person name="Martin F."/>
            <person name="Grigoriev I.V."/>
            <person name="Watkinson S.C."/>
        </authorList>
    </citation>
    <scope>NUCLEOTIDE SEQUENCE [LARGE SCALE GENOMIC DNA]</scope>
    <source>
        <strain evidence="8">S7.9</strain>
    </source>
</reference>
<dbReference type="Gene3D" id="3.30.70.2450">
    <property type="match status" value="1"/>
</dbReference>
<name>F8PEH7_SERL9</name>
<evidence type="ECO:0000259" key="6">
    <source>
        <dbReference type="Pfam" id="PF01494"/>
    </source>
</evidence>
<accession>F8PEH7</accession>
<protein>
    <recommendedName>
        <fullName evidence="6">FAD-binding domain-containing protein</fullName>
    </recommendedName>
</protein>
<evidence type="ECO:0000256" key="3">
    <source>
        <dbReference type="ARBA" id="ARBA00022827"/>
    </source>
</evidence>
<dbReference type="InterPro" id="IPR038220">
    <property type="entry name" value="PHOX_C_sf"/>
</dbReference>
<dbReference type="HOGENOM" id="CLU_009665_20_3_1"/>
<dbReference type="SUPFAM" id="SSF51905">
    <property type="entry name" value="FAD/NAD(P)-binding domain"/>
    <property type="match status" value="1"/>
</dbReference>
<dbReference type="InterPro" id="IPR002938">
    <property type="entry name" value="FAD-bd"/>
</dbReference>
<dbReference type="GO" id="GO:0016709">
    <property type="term" value="F:oxidoreductase activity, acting on paired donors, with incorporation or reduction of molecular oxygen, NAD(P)H as one donor, and incorporation of one atom of oxygen"/>
    <property type="evidence" value="ECO:0007669"/>
    <property type="project" value="UniProtKB-ARBA"/>
</dbReference>
<dbReference type="RefSeq" id="XP_007324789.1">
    <property type="nucleotide sequence ID" value="XM_007324727.1"/>
</dbReference>
<evidence type="ECO:0000256" key="2">
    <source>
        <dbReference type="ARBA" id="ARBA00022630"/>
    </source>
</evidence>
<dbReference type="PANTHER" id="PTHR43004:SF19">
    <property type="entry name" value="BINDING MONOOXYGENASE, PUTATIVE (JCVI)-RELATED"/>
    <property type="match status" value="1"/>
</dbReference>
<dbReference type="GO" id="GO:0071949">
    <property type="term" value="F:FAD binding"/>
    <property type="evidence" value="ECO:0007669"/>
    <property type="project" value="InterPro"/>
</dbReference>
<dbReference type="Gene3D" id="3.40.30.20">
    <property type="match status" value="1"/>
</dbReference>
<keyword evidence="3" id="KW-0274">FAD</keyword>
<dbReference type="PANTHER" id="PTHR43004">
    <property type="entry name" value="TRK SYSTEM POTASSIUM UPTAKE PROTEIN"/>
    <property type="match status" value="1"/>
</dbReference>
<feature type="compositionally biased region" description="Basic and acidic residues" evidence="5">
    <location>
        <begin position="447"/>
        <end position="466"/>
    </location>
</feature>
<sequence>MTCTISYLVPCLQSPHQLANMSTSTSNHPLPILIVGGGPTGLVLALALLRSRIDVRLIERSSVPHEGIRGTAITPRTLELLSLLQAADNVLAVATPPLLMAIYGDDGKTLLKELKWSPDADDSPAIPYRHIASISQTQLEKVLRKHVEKLGGKIELGLQLLDIPKNSQQGVTARVKSEDGTEFTIDCAYLLAADGAKGRIRRLLGLSFLGETNDSERMFTANALVPGIDRDHWHRWGDFAKTAVALKPLYPAPLFHLQALGPTLPETLPDDTKGVQSLFNSVAHRDDLIIEEASYVSEWRANIRMVDKFCVGRVYLAGDSAHVHSPAGGQGTNTAMQDAINLAWKLALVHKGLSPPSLLETYETERMPVVAEMLNLTTQLHERAFNRIPSTARSSPTEDPIDPMSRPLNLLQLGINYRWSPIVVEGRDKAEARGHQDPHGVAGGELRAGDRAPDATDLSVRGKDEGGATTSPPVAHHTMYGLVAAAKGKHVILIFPASLEDVRGSVEGLRGYVQSGVAEALVVLEPGMREAVGGVEAYGARVCVDESGHARTGYGVETGSTAIVVVRPDGIIGAYVLGIDQAHEYFSRILYV</sequence>
<keyword evidence="2" id="KW-0285">Flavoprotein</keyword>
<dbReference type="OrthoDB" id="2690153at2759"/>
<dbReference type="Proteomes" id="UP000008064">
    <property type="component" value="Unassembled WGS sequence"/>
</dbReference>
<evidence type="ECO:0000256" key="4">
    <source>
        <dbReference type="ARBA" id="ARBA00023002"/>
    </source>
</evidence>
<organism evidence="8">
    <name type="scientific">Serpula lacrymans var. lacrymans (strain S7.9)</name>
    <name type="common">Dry rot fungus</name>
    <dbReference type="NCBI Taxonomy" id="578457"/>
    <lineage>
        <taxon>Eukaryota</taxon>
        <taxon>Fungi</taxon>
        <taxon>Dikarya</taxon>
        <taxon>Basidiomycota</taxon>
        <taxon>Agaricomycotina</taxon>
        <taxon>Agaricomycetes</taxon>
        <taxon>Agaricomycetidae</taxon>
        <taxon>Boletales</taxon>
        <taxon>Coniophorineae</taxon>
        <taxon>Serpulaceae</taxon>
        <taxon>Serpula</taxon>
    </lineage>
</organism>
<proteinExistence type="predicted"/>
<feature type="region of interest" description="Disordered" evidence="5">
    <location>
        <begin position="431"/>
        <end position="473"/>
    </location>
</feature>
<evidence type="ECO:0000256" key="5">
    <source>
        <dbReference type="SAM" id="MobiDB-lite"/>
    </source>
</evidence>
<dbReference type="EMBL" id="GL945448">
    <property type="protein sequence ID" value="EGO18509.1"/>
    <property type="molecule type" value="Genomic_DNA"/>
</dbReference>
<keyword evidence="4" id="KW-0560">Oxidoreductase</keyword>
<dbReference type="GeneID" id="18813760"/>
<dbReference type="KEGG" id="sla:SERLADRAFT_418877"/>
<dbReference type="InterPro" id="IPR050641">
    <property type="entry name" value="RIFMO-like"/>
</dbReference>
<evidence type="ECO:0000313" key="8">
    <source>
        <dbReference type="Proteomes" id="UP000008064"/>
    </source>
</evidence>
<comment type="cofactor">
    <cofactor evidence="1">
        <name>FAD</name>
        <dbReference type="ChEBI" id="CHEBI:57692"/>
    </cofactor>
</comment>
<dbReference type="PRINTS" id="PR00420">
    <property type="entry name" value="RNGMNOXGNASE"/>
</dbReference>
<dbReference type="Pfam" id="PF01494">
    <property type="entry name" value="FAD_binding_3"/>
    <property type="match status" value="1"/>
</dbReference>
<dbReference type="AlphaFoldDB" id="F8PEH7"/>
<evidence type="ECO:0000313" key="7">
    <source>
        <dbReference type="EMBL" id="EGO18509.1"/>
    </source>
</evidence>
<evidence type="ECO:0000256" key="1">
    <source>
        <dbReference type="ARBA" id="ARBA00001974"/>
    </source>
</evidence>